<comment type="caution">
    <text evidence="3">The sequence shown here is derived from an EMBL/GenBank/DDBJ whole genome shotgun (WGS) entry which is preliminary data.</text>
</comment>
<feature type="transmembrane region" description="Helical" evidence="2">
    <location>
        <begin position="6"/>
        <end position="28"/>
    </location>
</feature>
<dbReference type="Proteomes" id="UP001501094">
    <property type="component" value="Unassembled WGS sequence"/>
</dbReference>
<gene>
    <name evidence="3" type="ORF">GCM10009751_35390</name>
</gene>
<sequence>MPMTPFTGPWYVLLLLCAGAGLAFHLTFVRRPLPLRTRALAALAILNVLFSVTFHVAYLTDESVRFPFWQNLPLHLCTITSWLLPVAVLADRRPLRVLMFFPGVIAGALALASAGPLYWGHPVWDPKTFFWVAHALNAVIGCLIASLGLYRPTYRDAVLALPYTVALAGCVLPVTLLLRATVEPGANYFFVFDPEGAGILELLHTMIPVPILYEVPLLPVVLPVFLLQVAVFRALSRIRPAGSPAGSGSPSTSPHGSSEAPGRS</sequence>
<evidence type="ECO:0000313" key="3">
    <source>
        <dbReference type="EMBL" id="GAA1872914.1"/>
    </source>
</evidence>
<organism evidence="3 4">
    <name type="scientific">Myceligenerans crystallogenes</name>
    <dbReference type="NCBI Taxonomy" id="316335"/>
    <lineage>
        <taxon>Bacteria</taxon>
        <taxon>Bacillati</taxon>
        <taxon>Actinomycetota</taxon>
        <taxon>Actinomycetes</taxon>
        <taxon>Micrococcales</taxon>
        <taxon>Promicromonosporaceae</taxon>
        <taxon>Myceligenerans</taxon>
    </lineage>
</organism>
<evidence type="ECO:0000313" key="4">
    <source>
        <dbReference type="Proteomes" id="UP001501094"/>
    </source>
</evidence>
<keyword evidence="4" id="KW-1185">Reference proteome</keyword>
<keyword evidence="2" id="KW-1133">Transmembrane helix</keyword>
<dbReference type="Pfam" id="PF14808">
    <property type="entry name" value="TMEM164"/>
    <property type="match status" value="1"/>
</dbReference>
<dbReference type="RefSeq" id="WP_344105524.1">
    <property type="nucleotide sequence ID" value="NZ_BAAANL010000008.1"/>
</dbReference>
<reference evidence="3 4" key="1">
    <citation type="journal article" date="2019" name="Int. J. Syst. Evol. Microbiol.">
        <title>The Global Catalogue of Microorganisms (GCM) 10K type strain sequencing project: providing services to taxonomists for standard genome sequencing and annotation.</title>
        <authorList>
            <consortium name="The Broad Institute Genomics Platform"/>
            <consortium name="The Broad Institute Genome Sequencing Center for Infectious Disease"/>
            <person name="Wu L."/>
            <person name="Ma J."/>
        </authorList>
    </citation>
    <scope>NUCLEOTIDE SEQUENCE [LARGE SCALE GENOMIC DNA]</scope>
    <source>
        <strain evidence="3 4">JCM 14326</strain>
    </source>
</reference>
<protein>
    <recommendedName>
        <fullName evidence="5">Integral membrane protein (Intg_mem_TP0381)</fullName>
    </recommendedName>
</protein>
<feature type="region of interest" description="Disordered" evidence="1">
    <location>
        <begin position="241"/>
        <end position="264"/>
    </location>
</feature>
<accession>A0ABN2NM35</accession>
<feature type="transmembrane region" description="Helical" evidence="2">
    <location>
        <begin position="72"/>
        <end position="90"/>
    </location>
</feature>
<evidence type="ECO:0008006" key="5">
    <source>
        <dbReference type="Google" id="ProtNLM"/>
    </source>
</evidence>
<dbReference type="EMBL" id="BAAANL010000008">
    <property type="protein sequence ID" value="GAA1872914.1"/>
    <property type="molecule type" value="Genomic_DNA"/>
</dbReference>
<feature type="compositionally biased region" description="Low complexity" evidence="1">
    <location>
        <begin position="241"/>
        <end position="258"/>
    </location>
</feature>
<keyword evidence="2" id="KW-0812">Transmembrane</keyword>
<feature type="transmembrane region" description="Helical" evidence="2">
    <location>
        <begin position="40"/>
        <end position="60"/>
    </location>
</feature>
<feature type="transmembrane region" description="Helical" evidence="2">
    <location>
        <begin position="157"/>
        <end position="178"/>
    </location>
</feature>
<proteinExistence type="predicted"/>
<evidence type="ECO:0000256" key="2">
    <source>
        <dbReference type="SAM" id="Phobius"/>
    </source>
</evidence>
<feature type="transmembrane region" description="Helical" evidence="2">
    <location>
        <begin position="211"/>
        <end position="232"/>
    </location>
</feature>
<feature type="transmembrane region" description="Helical" evidence="2">
    <location>
        <begin position="131"/>
        <end position="150"/>
    </location>
</feature>
<evidence type="ECO:0000256" key="1">
    <source>
        <dbReference type="SAM" id="MobiDB-lite"/>
    </source>
</evidence>
<name>A0ABN2NM35_9MICO</name>
<feature type="transmembrane region" description="Helical" evidence="2">
    <location>
        <begin position="97"/>
        <end position="119"/>
    </location>
</feature>
<keyword evidence="2" id="KW-0472">Membrane</keyword>